<dbReference type="AlphaFoldDB" id="A0A0A9FPM4"/>
<protein>
    <submittedName>
        <fullName evidence="2">Uncharacterized protein</fullName>
    </submittedName>
</protein>
<proteinExistence type="predicted"/>
<organism evidence="2">
    <name type="scientific">Arundo donax</name>
    <name type="common">Giant reed</name>
    <name type="synonym">Donax arundinaceus</name>
    <dbReference type="NCBI Taxonomy" id="35708"/>
    <lineage>
        <taxon>Eukaryota</taxon>
        <taxon>Viridiplantae</taxon>
        <taxon>Streptophyta</taxon>
        <taxon>Embryophyta</taxon>
        <taxon>Tracheophyta</taxon>
        <taxon>Spermatophyta</taxon>
        <taxon>Magnoliopsida</taxon>
        <taxon>Liliopsida</taxon>
        <taxon>Poales</taxon>
        <taxon>Poaceae</taxon>
        <taxon>PACMAD clade</taxon>
        <taxon>Arundinoideae</taxon>
        <taxon>Arundineae</taxon>
        <taxon>Arundo</taxon>
    </lineage>
</organism>
<accession>A0A0A9FPM4</accession>
<reference evidence="2" key="1">
    <citation type="submission" date="2014-09" db="EMBL/GenBank/DDBJ databases">
        <authorList>
            <person name="Magalhaes I.L.F."/>
            <person name="Oliveira U."/>
            <person name="Santos F.R."/>
            <person name="Vidigal T.H.D.A."/>
            <person name="Brescovit A.D."/>
            <person name="Santos A.J."/>
        </authorList>
    </citation>
    <scope>NUCLEOTIDE SEQUENCE</scope>
    <source>
        <tissue evidence="2">Shoot tissue taken approximately 20 cm above the soil surface</tissue>
    </source>
</reference>
<feature type="region of interest" description="Disordered" evidence="1">
    <location>
        <begin position="1"/>
        <end position="21"/>
    </location>
</feature>
<reference evidence="2" key="2">
    <citation type="journal article" date="2015" name="Data Brief">
        <title>Shoot transcriptome of the giant reed, Arundo donax.</title>
        <authorList>
            <person name="Barrero R.A."/>
            <person name="Guerrero F.D."/>
            <person name="Moolhuijzen P."/>
            <person name="Goolsby J.A."/>
            <person name="Tidwell J."/>
            <person name="Bellgard S.E."/>
            <person name="Bellgard M.I."/>
        </authorList>
    </citation>
    <scope>NUCLEOTIDE SEQUENCE</scope>
    <source>
        <tissue evidence="2">Shoot tissue taken approximately 20 cm above the soil surface</tissue>
    </source>
</reference>
<name>A0A0A9FPM4_ARUDO</name>
<evidence type="ECO:0000256" key="1">
    <source>
        <dbReference type="SAM" id="MobiDB-lite"/>
    </source>
</evidence>
<sequence>MPGTKPHGGSSATSLYSHEDDPSCEFVCARSSMCASMRRAMPLGRARETDG</sequence>
<evidence type="ECO:0000313" key="2">
    <source>
        <dbReference type="EMBL" id="JAE14242.1"/>
    </source>
</evidence>
<dbReference type="EMBL" id="GBRH01183654">
    <property type="protein sequence ID" value="JAE14242.1"/>
    <property type="molecule type" value="Transcribed_RNA"/>
</dbReference>